<dbReference type="RefSeq" id="WP_239575402.1">
    <property type="nucleotide sequence ID" value="NZ_JAFBEC010000005.1"/>
</dbReference>
<name>A0ABS2PC23_9BACL</name>
<dbReference type="SUPFAM" id="SSF56235">
    <property type="entry name" value="N-terminal nucleophile aminohydrolases (Ntn hydrolases)"/>
    <property type="match status" value="1"/>
</dbReference>
<dbReference type="Proteomes" id="UP000741863">
    <property type="component" value="Unassembled WGS sequence"/>
</dbReference>
<proteinExistence type="predicted"/>
<protein>
    <submittedName>
        <fullName evidence="1">Ntn-hydrolase superfamily protein</fullName>
    </submittedName>
</protein>
<evidence type="ECO:0000313" key="1">
    <source>
        <dbReference type="EMBL" id="MBM7632832.1"/>
    </source>
</evidence>
<dbReference type="Gene3D" id="3.60.20.10">
    <property type="entry name" value="Glutamine Phosphoribosylpyrophosphate, subunit 1, domain 1"/>
    <property type="match status" value="1"/>
</dbReference>
<dbReference type="PANTHER" id="PTHR39328">
    <property type="entry name" value="BLL2871 PROTEIN"/>
    <property type="match status" value="1"/>
</dbReference>
<dbReference type="Pfam" id="PF06267">
    <property type="entry name" value="DUF1028"/>
    <property type="match status" value="1"/>
</dbReference>
<dbReference type="InterPro" id="IPR010430">
    <property type="entry name" value="DUF1028"/>
</dbReference>
<comment type="caution">
    <text evidence="1">The sequence shown here is derived from an EMBL/GenBank/DDBJ whole genome shotgun (WGS) entry which is preliminary data.</text>
</comment>
<dbReference type="PANTHER" id="PTHR39328:SF1">
    <property type="entry name" value="BLL2871 PROTEIN"/>
    <property type="match status" value="1"/>
</dbReference>
<evidence type="ECO:0000313" key="2">
    <source>
        <dbReference type="Proteomes" id="UP000741863"/>
    </source>
</evidence>
<reference evidence="1 2" key="1">
    <citation type="submission" date="2021-01" db="EMBL/GenBank/DDBJ databases">
        <title>Genomic Encyclopedia of Type Strains, Phase IV (KMG-IV): sequencing the most valuable type-strain genomes for metagenomic binning, comparative biology and taxonomic classification.</title>
        <authorList>
            <person name="Goeker M."/>
        </authorList>
    </citation>
    <scope>NUCLEOTIDE SEQUENCE [LARGE SCALE GENOMIC DNA]</scope>
    <source>
        <strain evidence="1 2">DSM 25540</strain>
    </source>
</reference>
<accession>A0ABS2PC23</accession>
<sequence length="224" mass="24839">MTDSEIFVSTTFSVAARCDKTNAFGAIVTTSSPAVGARVIQCQSDTGIVLSQNMTDPRLARIGMTILQDRFDASSALRAMKAATPYPEYRQLAVVDKDGHSDAFTGENAFGPHAGHYCEKNVATVGNYLSNPEIPKSMAEQYLTNHHLSFPDRLLDAIEIGFNLGGEVKDEKSIALVIYTDTTFPYIDLRVDWSDDPLNSMKNLWEVWRNHADTYRQKALNPNL</sequence>
<organism evidence="1 2">
    <name type="scientific">Geomicrobium sediminis</name>
    <dbReference type="NCBI Taxonomy" id="1347788"/>
    <lineage>
        <taxon>Bacteria</taxon>
        <taxon>Bacillati</taxon>
        <taxon>Bacillota</taxon>
        <taxon>Bacilli</taxon>
        <taxon>Bacillales</taxon>
        <taxon>Geomicrobium</taxon>
    </lineage>
</organism>
<dbReference type="InterPro" id="IPR029055">
    <property type="entry name" value="Ntn_hydrolases_N"/>
</dbReference>
<dbReference type="EMBL" id="JAFBEC010000005">
    <property type="protein sequence ID" value="MBM7632832.1"/>
    <property type="molecule type" value="Genomic_DNA"/>
</dbReference>
<gene>
    <name evidence="1" type="ORF">JOD17_001926</name>
</gene>
<keyword evidence="2" id="KW-1185">Reference proteome</keyword>